<dbReference type="OrthoDB" id="6473720at2759"/>
<organism evidence="3 4">
    <name type="scientific">Araneus ventricosus</name>
    <name type="common">Orbweaver spider</name>
    <name type="synonym">Epeira ventricosa</name>
    <dbReference type="NCBI Taxonomy" id="182803"/>
    <lineage>
        <taxon>Eukaryota</taxon>
        <taxon>Metazoa</taxon>
        <taxon>Ecdysozoa</taxon>
        <taxon>Arthropoda</taxon>
        <taxon>Chelicerata</taxon>
        <taxon>Arachnida</taxon>
        <taxon>Araneae</taxon>
        <taxon>Araneomorphae</taxon>
        <taxon>Entelegynae</taxon>
        <taxon>Araneoidea</taxon>
        <taxon>Araneidae</taxon>
        <taxon>Araneus</taxon>
    </lineage>
</organism>
<gene>
    <name evidence="3" type="ORF">AVEN_34379_2</name>
</gene>
<feature type="region of interest" description="Disordered" evidence="1">
    <location>
        <begin position="609"/>
        <end position="645"/>
    </location>
</feature>
<evidence type="ECO:0000313" key="3">
    <source>
        <dbReference type="EMBL" id="GBM48052.1"/>
    </source>
</evidence>
<sequence length="735" mass="81949">MHDPATQAGLIQNMTHWQKELNSLESEDSKLRCPVVNCAHHKSNLSKKQFKRPLLSVSDETSNSTQSSKTPENQNEKPFEFPSKRLTAKSIPQLENNKTNPFVDIKFQNLETDQDNAGETFEIPPSLSAQPGQHFTQAWNSDHRSIPPLDSNTDDRPSPIERTFSVNEISTKLSAAGPDRLVYFHWRYVAQSQKFLTLAFNCCQHFQKIPASWKLTTTVLIPKSRSDPSNWRPIALSSTIYKLFTKVLASRLSDWCRKFSVLLPCQKGFTPFDRVLEHNFVLQTRLEKARTNKQDICVMWLYVTNANGPLRHNLIYSAFSAAGAGSAFVNIIQDIYTDCSSRILSNDTATYQITTKSRVKQSCPISGILFKVSIDHIHRKIQGNAEDHRVRAFAAMHLLSTSPSLTLCHNQYQQMQDHRTQISSSQPQASGQNTRGLNDASNTPLTQDSDLPSARSLSQGDPPSASIPNSNCRIGNSINIIFPNSGSLPCTEANCSFKSFGSIYNISKRSLKRHLDTTHQIQVCACYFWCFICQSRITRHPAAHGCLKNGLLLIAPMSLLTGGVTHVKFSFPTEIRLKNHTLAHKLRDIKKSGAPLTLVAPKSAPRRARFTPVTPESGDESMTVPGVSSDANDPGVLTPPATNSDEDTSLLRPFIVEVTSLHESEASEEAFSYFCVIVEQAIAEIQSSVLNGPPRDFTNSQPAPPVNTSDPKSIQILYKKNPRSACHHEDRRRKV</sequence>
<dbReference type="InterPro" id="IPR000477">
    <property type="entry name" value="RT_dom"/>
</dbReference>
<evidence type="ECO:0000313" key="4">
    <source>
        <dbReference type="Proteomes" id="UP000499080"/>
    </source>
</evidence>
<feature type="region of interest" description="Disordered" evidence="1">
    <location>
        <begin position="693"/>
        <end position="714"/>
    </location>
</feature>
<dbReference type="Pfam" id="PF00078">
    <property type="entry name" value="RVT_1"/>
    <property type="match status" value="1"/>
</dbReference>
<dbReference type="Proteomes" id="UP000499080">
    <property type="component" value="Unassembled WGS sequence"/>
</dbReference>
<feature type="region of interest" description="Disordered" evidence="1">
    <location>
        <begin position="49"/>
        <end position="97"/>
    </location>
</feature>
<dbReference type="EMBL" id="BGPR01001202">
    <property type="protein sequence ID" value="GBM48052.1"/>
    <property type="molecule type" value="Genomic_DNA"/>
</dbReference>
<dbReference type="AlphaFoldDB" id="A0A4Y2G2L1"/>
<evidence type="ECO:0000256" key="1">
    <source>
        <dbReference type="SAM" id="MobiDB-lite"/>
    </source>
</evidence>
<protein>
    <recommendedName>
        <fullName evidence="2">Reverse transcriptase domain-containing protein</fullName>
    </recommendedName>
</protein>
<evidence type="ECO:0000259" key="2">
    <source>
        <dbReference type="Pfam" id="PF00078"/>
    </source>
</evidence>
<feature type="compositionally biased region" description="Basic and acidic residues" evidence="1">
    <location>
        <begin position="74"/>
        <end position="83"/>
    </location>
</feature>
<proteinExistence type="predicted"/>
<feature type="domain" description="Reverse transcriptase" evidence="2">
    <location>
        <begin position="221"/>
        <end position="387"/>
    </location>
</feature>
<comment type="caution">
    <text evidence="3">The sequence shown here is derived from an EMBL/GenBank/DDBJ whole genome shotgun (WGS) entry which is preliminary data.</text>
</comment>
<name>A0A4Y2G2L1_ARAVE</name>
<dbReference type="PANTHER" id="PTHR19446">
    <property type="entry name" value="REVERSE TRANSCRIPTASES"/>
    <property type="match status" value="1"/>
</dbReference>
<feature type="compositionally biased region" description="Polar residues" evidence="1">
    <location>
        <begin position="58"/>
        <end position="73"/>
    </location>
</feature>
<accession>A0A4Y2G2L1</accession>
<reference evidence="3 4" key="1">
    <citation type="journal article" date="2019" name="Sci. Rep.">
        <title>Orb-weaving spider Araneus ventricosus genome elucidates the spidroin gene catalogue.</title>
        <authorList>
            <person name="Kono N."/>
            <person name="Nakamura H."/>
            <person name="Ohtoshi R."/>
            <person name="Moran D.A.P."/>
            <person name="Shinohara A."/>
            <person name="Yoshida Y."/>
            <person name="Fujiwara M."/>
            <person name="Mori M."/>
            <person name="Tomita M."/>
            <person name="Arakawa K."/>
        </authorList>
    </citation>
    <scope>NUCLEOTIDE SEQUENCE [LARGE SCALE GENOMIC DNA]</scope>
</reference>
<keyword evidence="4" id="KW-1185">Reference proteome</keyword>
<feature type="region of interest" description="Disordered" evidence="1">
    <location>
        <begin position="416"/>
        <end position="470"/>
    </location>
</feature>
<feature type="compositionally biased region" description="Polar residues" evidence="1">
    <location>
        <begin position="697"/>
        <end position="712"/>
    </location>
</feature>